<dbReference type="SMART" id="SM00382">
    <property type="entry name" value="AAA"/>
    <property type="match status" value="1"/>
</dbReference>
<keyword evidence="3" id="KW-1003">Cell membrane</keyword>
<dbReference type="GO" id="GO:0015421">
    <property type="term" value="F:ABC-type oligopeptide transporter activity"/>
    <property type="evidence" value="ECO:0007669"/>
    <property type="project" value="TreeGrafter"/>
</dbReference>
<dbReference type="PROSITE" id="PS00211">
    <property type="entry name" value="ABC_TRANSPORTER_1"/>
    <property type="match status" value="1"/>
</dbReference>
<dbReference type="Gene3D" id="1.20.1560.10">
    <property type="entry name" value="ABC transporter type 1, transmembrane domain"/>
    <property type="match status" value="1"/>
</dbReference>
<dbReference type="InterPro" id="IPR036640">
    <property type="entry name" value="ABC1_TM_sf"/>
</dbReference>
<dbReference type="InterPro" id="IPR005074">
    <property type="entry name" value="Peptidase_C39"/>
</dbReference>
<reference evidence="15 18" key="2">
    <citation type="submission" date="2022-05" db="EMBL/GenBank/DDBJ databases">
        <title>Genome Sequencing of Bee-Associated Microbes.</title>
        <authorList>
            <person name="Dunlap C."/>
        </authorList>
    </citation>
    <scope>NUCLEOTIDE SEQUENCE [LARGE SCALE GENOMIC DNA]</scope>
    <source>
        <strain evidence="15 18">NRRL B-14613</strain>
    </source>
</reference>
<evidence type="ECO:0000313" key="17">
    <source>
        <dbReference type="Proteomes" id="UP000315377"/>
    </source>
</evidence>
<dbReference type="PROSITE" id="PS50893">
    <property type="entry name" value="ABC_TRANSPORTER_2"/>
    <property type="match status" value="1"/>
</dbReference>
<dbReference type="PROSITE" id="PS50990">
    <property type="entry name" value="PEPTIDASE_C39"/>
    <property type="match status" value="1"/>
</dbReference>
<dbReference type="FunFam" id="3.40.50.300:FF:000299">
    <property type="entry name" value="ABC transporter ATP-binding protein/permease"/>
    <property type="match status" value="1"/>
</dbReference>
<dbReference type="PANTHER" id="PTHR43394:SF1">
    <property type="entry name" value="ATP-BINDING CASSETTE SUB-FAMILY B MEMBER 10, MITOCHONDRIAL"/>
    <property type="match status" value="1"/>
</dbReference>
<dbReference type="PROSITE" id="PS50929">
    <property type="entry name" value="ABC_TM1F"/>
    <property type="match status" value="1"/>
</dbReference>
<feature type="domain" description="Peptidase C39" evidence="14">
    <location>
        <begin position="12"/>
        <end position="131"/>
    </location>
</feature>
<keyword evidence="10 11" id="KW-0472">Membrane</keyword>
<reference evidence="16 17" key="1">
    <citation type="submission" date="2019-07" db="EMBL/GenBank/DDBJ databases">
        <title>Paenibacillus thiaminolyticus NRRL B-4156.</title>
        <authorList>
            <person name="Hehnly C."/>
            <person name="Zhang L."/>
        </authorList>
    </citation>
    <scope>NUCLEOTIDE SEQUENCE [LARGE SCALE GENOMIC DNA]</scope>
    <source>
        <strain evidence="16 17">NRRL B-4156</strain>
    </source>
</reference>
<dbReference type="Gene3D" id="3.90.70.10">
    <property type="entry name" value="Cysteine proteinases"/>
    <property type="match status" value="1"/>
</dbReference>
<dbReference type="InterPro" id="IPR003439">
    <property type="entry name" value="ABC_transporter-like_ATP-bd"/>
</dbReference>
<keyword evidence="6" id="KW-0378">Hydrolase</keyword>
<dbReference type="SUPFAM" id="SSF52540">
    <property type="entry name" value="P-loop containing nucleoside triphosphate hydrolases"/>
    <property type="match status" value="1"/>
</dbReference>
<dbReference type="CDD" id="cd02425">
    <property type="entry name" value="Peptidase_C39F"/>
    <property type="match status" value="1"/>
</dbReference>
<dbReference type="Pfam" id="PF00664">
    <property type="entry name" value="ABC_membrane"/>
    <property type="match status" value="1"/>
</dbReference>
<feature type="transmembrane region" description="Helical" evidence="11">
    <location>
        <begin position="296"/>
        <end position="315"/>
    </location>
</feature>
<keyword evidence="7" id="KW-0645">Protease</keyword>
<feature type="transmembrane region" description="Helical" evidence="11">
    <location>
        <begin position="200"/>
        <end position="224"/>
    </location>
</feature>
<evidence type="ECO:0000313" key="18">
    <source>
        <dbReference type="Proteomes" id="UP001209276"/>
    </source>
</evidence>
<keyword evidence="9 11" id="KW-1133">Transmembrane helix</keyword>
<evidence type="ECO:0000256" key="11">
    <source>
        <dbReference type="SAM" id="Phobius"/>
    </source>
</evidence>
<evidence type="ECO:0000256" key="7">
    <source>
        <dbReference type="ARBA" id="ARBA00022807"/>
    </source>
</evidence>
<keyword evidence="2" id="KW-0813">Transport</keyword>
<dbReference type="Gene3D" id="3.40.50.300">
    <property type="entry name" value="P-loop containing nucleotide triphosphate hydrolases"/>
    <property type="match status" value="1"/>
</dbReference>
<dbReference type="GO" id="GO:0005886">
    <property type="term" value="C:plasma membrane"/>
    <property type="evidence" value="ECO:0007669"/>
    <property type="project" value="UniProtKB-SubCell"/>
</dbReference>
<evidence type="ECO:0000313" key="15">
    <source>
        <dbReference type="EMBL" id="MCY9609192.1"/>
    </source>
</evidence>
<evidence type="ECO:0000259" key="13">
    <source>
        <dbReference type="PROSITE" id="PS50929"/>
    </source>
</evidence>
<evidence type="ECO:0000256" key="10">
    <source>
        <dbReference type="ARBA" id="ARBA00023136"/>
    </source>
</evidence>
<keyword evidence="5" id="KW-0547">Nucleotide-binding</keyword>
<dbReference type="InterPro" id="IPR033839">
    <property type="entry name" value="Lacticin_481_peptidase"/>
</dbReference>
<organism evidence="16 17">
    <name type="scientific">Paenibacillus thiaminolyticus</name>
    <name type="common">Bacillus thiaminolyticus</name>
    <dbReference type="NCBI Taxonomy" id="49283"/>
    <lineage>
        <taxon>Bacteria</taxon>
        <taxon>Bacillati</taxon>
        <taxon>Bacillota</taxon>
        <taxon>Bacilli</taxon>
        <taxon>Bacillales</taxon>
        <taxon>Paenibacillaceae</taxon>
        <taxon>Paenibacillus</taxon>
    </lineage>
</organism>
<dbReference type="PANTHER" id="PTHR43394">
    <property type="entry name" value="ATP-DEPENDENT PERMEASE MDL1, MITOCHONDRIAL"/>
    <property type="match status" value="1"/>
</dbReference>
<evidence type="ECO:0000256" key="9">
    <source>
        <dbReference type="ARBA" id="ARBA00022989"/>
    </source>
</evidence>
<keyword evidence="4 11" id="KW-0812">Transmembrane</keyword>
<name>A0AAP9DUM2_PANTH</name>
<dbReference type="CDD" id="cd18555">
    <property type="entry name" value="ABC_6TM_T1SS_like"/>
    <property type="match status" value="1"/>
</dbReference>
<dbReference type="InterPro" id="IPR011527">
    <property type="entry name" value="ABC1_TM_dom"/>
</dbReference>
<gene>
    <name evidence="16" type="ORF">FLT43_14425</name>
    <name evidence="15" type="ORF">M5W83_18770</name>
</gene>
<accession>A0AAP9DUM2</accession>
<evidence type="ECO:0000259" key="12">
    <source>
        <dbReference type="PROSITE" id="PS50893"/>
    </source>
</evidence>
<keyword evidence="8" id="KW-0067">ATP-binding</keyword>
<dbReference type="Pfam" id="PF03412">
    <property type="entry name" value="Peptidase_C39"/>
    <property type="match status" value="1"/>
</dbReference>
<keyword evidence="7" id="KW-0788">Thiol protease</keyword>
<evidence type="ECO:0000256" key="6">
    <source>
        <dbReference type="ARBA" id="ARBA00022801"/>
    </source>
</evidence>
<feature type="transmembrane region" description="Helical" evidence="11">
    <location>
        <begin position="269"/>
        <end position="290"/>
    </location>
</feature>
<dbReference type="AlphaFoldDB" id="A0AAP9DUM2"/>
<protein>
    <submittedName>
        <fullName evidence="16">Peptidase domain-containing ABC transporter</fullName>
    </submittedName>
</protein>
<evidence type="ECO:0000313" key="16">
    <source>
        <dbReference type="EMBL" id="QDM44519.1"/>
    </source>
</evidence>
<dbReference type="Proteomes" id="UP000315377">
    <property type="component" value="Chromosome"/>
</dbReference>
<evidence type="ECO:0000259" key="14">
    <source>
        <dbReference type="PROSITE" id="PS50990"/>
    </source>
</evidence>
<evidence type="ECO:0000256" key="1">
    <source>
        <dbReference type="ARBA" id="ARBA00004651"/>
    </source>
</evidence>
<dbReference type="EMBL" id="JAMDMM010000036">
    <property type="protein sequence ID" value="MCY9609192.1"/>
    <property type="molecule type" value="Genomic_DNA"/>
</dbReference>
<feature type="domain" description="ABC transmembrane type-1" evidence="13">
    <location>
        <begin position="162"/>
        <end position="441"/>
    </location>
</feature>
<feature type="domain" description="ABC transporter" evidence="12">
    <location>
        <begin position="475"/>
        <end position="707"/>
    </location>
</feature>
<dbReference type="SUPFAM" id="SSF90123">
    <property type="entry name" value="ABC transporter transmembrane region"/>
    <property type="match status" value="1"/>
</dbReference>
<evidence type="ECO:0000256" key="8">
    <source>
        <dbReference type="ARBA" id="ARBA00022840"/>
    </source>
</evidence>
<dbReference type="InterPro" id="IPR003593">
    <property type="entry name" value="AAA+_ATPase"/>
</dbReference>
<dbReference type="EMBL" id="CP041405">
    <property type="protein sequence ID" value="QDM44519.1"/>
    <property type="molecule type" value="Genomic_DNA"/>
</dbReference>
<dbReference type="InterPro" id="IPR039421">
    <property type="entry name" value="Type_1_exporter"/>
</dbReference>
<dbReference type="Pfam" id="PF00005">
    <property type="entry name" value="ABC_tran"/>
    <property type="match status" value="1"/>
</dbReference>
<comment type="subcellular location">
    <subcellularLocation>
        <location evidence="1">Cell membrane</location>
        <topology evidence="1">Multi-pass membrane protein</topology>
    </subcellularLocation>
</comment>
<dbReference type="GO" id="GO:0005524">
    <property type="term" value="F:ATP binding"/>
    <property type="evidence" value="ECO:0007669"/>
    <property type="project" value="UniProtKB-KW"/>
</dbReference>
<evidence type="ECO:0000256" key="4">
    <source>
        <dbReference type="ARBA" id="ARBA00022692"/>
    </source>
</evidence>
<dbReference type="InterPro" id="IPR017871">
    <property type="entry name" value="ABC_transporter-like_CS"/>
</dbReference>
<feature type="transmembrane region" description="Helical" evidence="11">
    <location>
        <begin position="157"/>
        <end position="180"/>
    </location>
</feature>
<dbReference type="Proteomes" id="UP001209276">
    <property type="component" value="Unassembled WGS sequence"/>
</dbReference>
<proteinExistence type="predicted"/>
<dbReference type="GO" id="GO:0006508">
    <property type="term" value="P:proteolysis"/>
    <property type="evidence" value="ECO:0007669"/>
    <property type="project" value="InterPro"/>
</dbReference>
<dbReference type="RefSeq" id="WP_087440189.1">
    <property type="nucleotide sequence ID" value="NZ_CABMNB010000003.1"/>
</dbReference>
<dbReference type="GO" id="GO:0016887">
    <property type="term" value="F:ATP hydrolysis activity"/>
    <property type="evidence" value="ECO:0007669"/>
    <property type="project" value="InterPro"/>
</dbReference>
<keyword evidence="18" id="KW-1185">Reference proteome</keyword>
<evidence type="ECO:0000256" key="3">
    <source>
        <dbReference type="ARBA" id="ARBA00022475"/>
    </source>
</evidence>
<dbReference type="InterPro" id="IPR027417">
    <property type="entry name" value="P-loop_NTPase"/>
</dbReference>
<sequence length="712" mass="80934">MTIRKRVPFIQQMEYSECGLACLAMLLNYYRHHIDLNQLREEYPAPRGGYSLFNLVEIAQNKHFETEAFRTDTGHLKQLHLPAIIHWEGKHFVLLEKIHARSYTIVDPASGRQRITEEDFLRKFTGYIVTLKPSSDFETKKATTSSLLLNYLKKYKWILLSILIFTLGLQAVMVSIPLFTKWFIDQVVATKDASFLSQTGFMLLLMLITYIFINGMRSLIIAFVQTKLDRAIMDDFMDTLLHLPFPFFDNRSNGDILFRANSNIYIREILSTTLVTLFIDLLLLITYSAMMIKFSLQLSLVLICTSAVLGLTLFLNSKVVRKMVDNNIRDKIQVQSTVTEMVYNTLDIKVLGIEDRLFGKWKKKYEHQLHSTQKLNIWGSLIQTFTSAIQVILPLLILWLGAFMVLRGDITMGTLLAFSSIAGSFITPVISISNNYTELVSLKSYFSRIQDVLKTKKEQEQPDKLLAPKQLKGKIEFRNVSFKYNRFNEEIIKNISFIIHPGESAAIVGHSGSGKSTIAKLLLGLNKPASGQILIDDIPIEQYNLVKLRALMGSVLQEAQLFNGTIRENIRMSSEANDEQVIHAAQKAYIYNEIMSTPLGFDTIVTESGANFSGGQRQRLLLARALVSAPKVLILDEATSSLDNISELYIKKSISKQPCTKLIIAHRLDTIQDADKILLLHNGQIIEEGDHTSLIHQQGHYYDLYVKKGEVV</sequence>
<evidence type="ECO:0000256" key="5">
    <source>
        <dbReference type="ARBA" id="ARBA00022741"/>
    </source>
</evidence>
<feature type="transmembrane region" description="Helical" evidence="11">
    <location>
        <begin position="412"/>
        <end position="433"/>
    </location>
</feature>
<evidence type="ECO:0000256" key="2">
    <source>
        <dbReference type="ARBA" id="ARBA00022448"/>
    </source>
</evidence>
<dbReference type="GO" id="GO:0008234">
    <property type="term" value="F:cysteine-type peptidase activity"/>
    <property type="evidence" value="ECO:0007669"/>
    <property type="project" value="UniProtKB-KW"/>
</dbReference>
<dbReference type="GeneID" id="76997157"/>
<feature type="transmembrane region" description="Helical" evidence="11">
    <location>
        <begin position="381"/>
        <end position="406"/>
    </location>
</feature>